<dbReference type="EMBL" id="JANCYW010000004">
    <property type="protein sequence ID" value="KAK4535346.1"/>
    <property type="molecule type" value="Genomic_DNA"/>
</dbReference>
<protein>
    <recommendedName>
        <fullName evidence="7">Aminoacyl-transfer RNA synthetases class-II family profile domain-containing protein</fullName>
    </recommendedName>
</protein>
<dbReference type="PANTHER" id="PTHR22594">
    <property type="entry name" value="ASPARTYL/LYSYL-TRNA SYNTHETASE"/>
    <property type="match status" value="1"/>
</dbReference>
<dbReference type="NCBIfam" id="TIGR00459">
    <property type="entry name" value="aspS_bact"/>
    <property type="match status" value="1"/>
</dbReference>
<evidence type="ECO:0000256" key="6">
    <source>
        <dbReference type="ARBA" id="ARBA00023146"/>
    </source>
</evidence>
<dbReference type="GO" id="GO:0005737">
    <property type="term" value="C:cytoplasm"/>
    <property type="evidence" value="ECO:0007669"/>
    <property type="project" value="InterPro"/>
</dbReference>
<evidence type="ECO:0000256" key="5">
    <source>
        <dbReference type="ARBA" id="ARBA00022917"/>
    </source>
</evidence>
<dbReference type="GO" id="GO:0003676">
    <property type="term" value="F:nucleic acid binding"/>
    <property type="evidence" value="ECO:0007669"/>
    <property type="project" value="InterPro"/>
</dbReference>
<dbReference type="HAMAP" id="MF_00044">
    <property type="entry name" value="Asp_tRNA_synth_type1"/>
    <property type="match status" value="1"/>
</dbReference>
<keyword evidence="2" id="KW-0436">Ligase</keyword>
<dbReference type="GO" id="GO:0005524">
    <property type="term" value="F:ATP binding"/>
    <property type="evidence" value="ECO:0007669"/>
    <property type="project" value="UniProtKB-KW"/>
</dbReference>
<accession>A0AAV9ITF2</accession>
<dbReference type="InterPro" id="IPR012340">
    <property type="entry name" value="NA-bd_OB-fold"/>
</dbReference>
<dbReference type="InterPro" id="IPR004524">
    <property type="entry name" value="Asp-tRNA-ligase_1"/>
</dbReference>
<evidence type="ECO:0000256" key="1">
    <source>
        <dbReference type="ARBA" id="ARBA00006303"/>
    </source>
</evidence>
<comment type="similarity">
    <text evidence="1">Belongs to the class-II aminoacyl-tRNA synthetase family. Type 1 subfamily.</text>
</comment>
<dbReference type="PROSITE" id="PS50862">
    <property type="entry name" value="AA_TRNA_LIGASE_II"/>
    <property type="match status" value="1"/>
</dbReference>
<dbReference type="GO" id="GO:0006422">
    <property type="term" value="P:aspartyl-tRNA aminoacylation"/>
    <property type="evidence" value="ECO:0007669"/>
    <property type="project" value="TreeGrafter"/>
</dbReference>
<feature type="domain" description="Aminoacyl-transfer RNA synthetases class-II family profile" evidence="7">
    <location>
        <begin position="275"/>
        <end position="707"/>
    </location>
</feature>
<gene>
    <name evidence="8" type="ORF">CDCA_CDCA04G1371</name>
</gene>
<dbReference type="Pfam" id="PF00152">
    <property type="entry name" value="tRNA-synt_2"/>
    <property type="match status" value="1"/>
</dbReference>
<keyword evidence="5" id="KW-0648">Protein biosynthesis</keyword>
<dbReference type="Gene3D" id="3.30.1360.30">
    <property type="entry name" value="GAD-like domain"/>
    <property type="match status" value="1"/>
</dbReference>
<dbReference type="InterPro" id="IPR045864">
    <property type="entry name" value="aa-tRNA-synth_II/BPL/LPL"/>
</dbReference>
<dbReference type="Gene3D" id="2.40.50.140">
    <property type="entry name" value="Nucleic acid-binding proteins"/>
    <property type="match status" value="1"/>
</dbReference>
<dbReference type="PRINTS" id="PR01042">
    <property type="entry name" value="TRNASYNTHASP"/>
</dbReference>
<proteinExistence type="inferred from homology"/>
<evidence type="ECO:0000259" key="7">
    <source>
        <dbReference type="PROSITE" id="PS50862"/>
    </source>
</evidence>
<dbReference type="AlphaFoldDB" id="A0AAV9ITF2"/>
<organism evidence="8 9">
    <name type="scientific">Cyanidium caldarium</name>
    <name type="common">Red alga</name>
    <dbReference type="NCBI Taxonomy" id="2771"/>
    <lineage>
        <taxon>Eukaryota</taxon>
        <taxon>Rhodophyta</taxon>
        <taxon>Bangiophyceae</taxon>
        <taxon>Cyanidiales</taxon>
        <taxon>Cyanidiaceae</taxon>
        <taxon>Cyanidium</taxon>
    </lineage>
</organism>
<reference evidence="8 9" key="1">
    <citation type="submission" date="2022-07" db="EMBL/GenBank/DDBJ databases">
        <title>Genome-wide signatures of adaptation to extreme environments.</title>
        <authorList>
            <person name="Cho C.H."/>
            <person name="Yoon H.S."/>
        </authorList>
    </citation>
    <scope>NUCLEOTIDE SEQUENCE [LARGE SCALE GENOMIC DNA]</scope>
    <source>
        <strain evidence="8 9">DBV 063 E5</strain>
    </source>
</reference>
<dbReference type="InterPro" id="IPR002312">
    <property type="entry name" value="Asp/Asn-tRNA-synth_IIb"/>
</dbReference>
<evidence type="ECO:0000256" key="3">
    <source>
        <dbReference type="ARBA" id="ARBA00022741"/>
    </source>
</evidence>
<keyword evidence="6" id="KW-0030">Aminoacyl-tRNA synthetase</keyword>
<evidence type="ECO:0000256" key="4">
    <source>
        <dbReference type="ARBA" id="ARBA00022840"/>
    </source>
</evidence>
<evidence type="ECO:0000256" key="2">
    <source>
        <dbReference type="ARBA" id="ARBA00022598"/>
    </source>
</evidence>
<dbReference type="SUPFAM" id="SSF55261">
    <property type="entry name" value="GAD domain-like"/>
    <property type="match status" value="1"/>
</dbReference>
<dbReference type="InterPro" id="IPR006195">
    <property type="entry name" value="aa-tRNA-synth_II"/>
</dbReference>
<dbReference type="SUPFAM" id="SSF50249">
    <property type="entry name" value="Nucleic acid-binding proteins"/>
    <property type="match status" value="1"/>
</dbReference>
<comment type="caution">
    <text evidence="8">The sequence shown here is derived from an EMBL/GenBank/DDBJ whole genome shotgun (WGS) entry which is preliminary data.</text>
</comment>
<dbReference type="InterPro" id="IPR029351">
    <property type="entry name" value="GAD_dom"/>
</dbReference>
<dbReference type="InterPro" id="IPR004364">
    <property type="entry name" value="Aa-tRNA-synt_II"/>
</dbReference>
<dbReference type="SUPFAM" id="SSF55681">
    <property type="entry name" value="Class II aaRS and biotin synthetases"/>
    <property type="match status" value="1"/>
</dbReference>
<dbReference type="Gene3D" id="3.30.930.10">
    <property type="entry name" value="Bira Bifunctional Protein, Domain 2"/>
    <property type="match status" value="1"/>
</dbReference>
<dbReference type="Pfam" id="PF02938">
    <property type="entry name" value="GAD"/>
    <property type="match status" value="1"/>
</dbReference>
<evidence type="ECO:0000313" key="8">
    <source>
        <dbReference type="EMBL" id="KAK4535346.1"/>
    </source>
</evidence>
<dbReference type="NCBIfam" id="NF001750">
    <property type="entry name" value="PRK00476.1"/>
    <property type="match status" value="1"/>
</dbReference>
<dbReference type="GO" id="GO:0004815">
    <property type="term" value="F:aspartate-tRNA ligase activity"/>
    <property type="evidence" value="ECO:0007669"/>
    <property type="project" value="TreeGrafter"/>
</dbReference>
<keyword evidence="4" id="KW-0067">ATP-binding</keyword>
<dbReference type="Proteomes" id="UP001301350">
    <property type="component" value="Unassembled WGS sequence"/>
</dbReference>
<name>A0AAV9ITF2_CYACA</name>
<dbReference type="CDD" id="cd04317">
    <property type="entry name" value="EcAspRS_like_N"/>
    <property type="match status" value="1"/>
</dbReference>
<dbReference type="CDD" id="cd00777">
    <property type="entry name" value="AspRS_core"/>
    <property type="match status" value="1"/>
</dbReference>
<dbReference type="InterPro" id="IPR047089">
    <property type="entry name" value="Asp-tRNA-ligase_1_N"/>
</dbReference>
<dbReference type="Pfam" id="PF01336">
    <property type="entry name" value="tRNA_anti-codon"/>
    <property type="match status" value="1"/>
</dbReference>
<dbReference type="InterPro" id="IPR047090">
    <property type="entry name" value="AspRS_core"/>
</dbReference>
<dbReference type="InterPro" id="IPR004115">
    <property type="entry name" value="GAD-like_sf"/>
</dbReference>
<sequence length="740" mass="80725">MSTHGEWNGTKIVSHTFASCCGTRRALRGAFIATAVGHGAARATTAAAASGQRLSRKRDFYFIPSGWRPPTRAARWRWGVCVRTASMTTARPTASTNAAANDAPAGGAEPATVLATSLRTHGCGTLRPMHIGQQVSVCGWAHAIRDRGGVSFLLLRDRYGIVQVTFRDDAPEDARHELKQVRKEFVVWASGRVAARDAAAINAAMPTGEIEILAAQVRICSRARPLPLAFDDLFAQGAHDTTVSEETRLRYRYLDLRRPLLHDALIARHQAAMRVRQTLDALQFVEVETPVLTRATPEGARDYLVPSRVHRGSWYALPQSPQLYKQLLMIGGVDRYFQITRCFRDEDLRQDRQPEFTQIDMEMSFVGAADVMPVVEAVARALFRGASASVERAATGAACGARTAFPVLTYAECLERFGVDAPDLRFGMELQTVMPSSSSTSAAEDRRALQALPPLAQADYVRALVVEGAADGVSRKKIDEYIAAVKTYGLGGLLWGKVTGDGEQRRGIGAGPLSKLAPEAAARLLARLGAPPGSLVLIGAGEARAVQTGLGRLRVRIAGEHGLLDRERLCFCWVVGFPLFEWDAEQRRLQAVHHPFTAPRAEDYERLMQAVEADVHSLTTLVSDAYDLVCNGTEIGGGSIRIHNAEMQRRVLRLLGLDERQQRQQFGFLLDALDCGAPPHGGFAFGFDRCVMMMQQADSIRDVIAFPKSTSATDLMCGAPGPADPRQVEELGLQVKDECE</sequence>
<keyword evidence="9" id="KW-1185">Reference proteome</keyword>
<dbReference type="InterPro" id="IPR004365">
    <property type="entry name" value="NA-bd_OB_tRNA"/>
</dbReference>
<evidence type="ECO:0000313" key="9">
    <source>
        <dbReference type="Proteomes" id="UP001301350"/>
    </source>
</evidence>
<dbReference type="PANTHER" id="PTHR22594:SF5">
    <property type="entry name" value="ASPARTATE--TRNA LIGASE, MITOCHONDRIAL"/>
    <property type="match status" value="1"/>
</dbReference>
<keyword evidence="3" id="KW-0547">Nucleotide-binding</keyword>